<dbReference type="RefSeq" id="WP_189624587.1">
    <property type="nucleotide sequence ID" value="NZ_BNAF01000001.1"/>
</dbReference>
<dbReference type="NCBIfam" id="NF001813">
    <property type="entry name" value="PRK00549.1"/>
    <property type="match status" value="1"/>
</dbReference>
<feature type="domain" description="MoaB/Mog" evidence="2">
    <location>
        <begin position="4"/>
        <end position="172"/>
    </location>
</feature>
<dbReference type="PANTHER" id="PTHR13939">
    <property type="entry name" value="NICOTINAMIDE-NUCLEOTIDE AMIDOHYDROLASE PNCC"/>
    <property type="match status" value="1"/>
</dbReference>
<dbReference type="NCBIfam" id="TIGR00177">
    <property type="entry name" value="molyb_syn"/>
    <property type="match status" value="1"/>
</dbReference>
<dbReference type="SMART" id="SM00852">
    <property type="entry name" value="MoCF_biosynth"/>
    <property type="match status" value="1"/>
</dbReference>
<keyword evidence="4" id="KW-1185">Reference proteome</keyword>
<evidence type="ECO:0000259" key="2">
    <source>
        <dbReference type="SMART" id="SM00852"/>
    </source>
</evidence>
<proteinExistence type="inferred from homology"/>
<sequence length="420" mass="45564">MNAEIITIGDEILNGQIIDTNSAWIAQQLAPLHIRVVQISSISDTPQAIHGALEQAEQRADIILVTGGLGPTKDDVTKSTIASYFNTTLVRNAQVLAHVQQLFERLGRGDMPEINKQQADVLANADILFNDVGTAPGMALRQHGKYYAFLPGVPFEMKFLIENRVLPDLRRLQPQLFVYNAHILTIGIGESHLAQQIADIEDTMPPFVKLAYLPKLGLVRLRFTAIGTDYDQLKSATDNIADMVASRLADNVVARQDCSFEEVIVQTFGERGLSLSTAESCTGGNISTQITAIAGASKMFQGAAVVYSNEAKVDVLHVDPDTLRAHGAVSEQIVEQMAIGAKATFHSDYAIATSGIAGPGGGTADKPVGMVCVAVAGRYETCSKTLYYKNDRGINIQRATMAGLTMLWNLFQKEERAKME</sequence>
<comment type="caution">
    <text evidence="3">The sequence shown here is derived from an EMBL/GenBank/DDBJ whole genome shotgun (WGS) entry which is preliminary data.</text>
</comment>
<evidence type="ECO:0000313" key="4">
    <source>
        <dbReference type="Proteomes" id="UP000620550"/>
    </source>
</evidence>
<dbReference type="InterPro" id="IPR001453">
    <property type="entry name" value="MoaB/Mog_dom"/>
</dbReference>
<dbReference type="Gene3D" id="3.90.950.20">
    <property type="entry name" value="CinA-like"/>
    <property type="match status" value="1"/>
</dbReference>
<dbReference type="InterPro" id="IPR036653">
    <property type="entry name" value="CinA-like_C"/>
</dbReference>
<dbReference type="PANTHER" id="PTHR13939:SF0">
    <property type="entry name" value="NMN AMIDOHYDROLASE-LIKE PROTEIN YFAY"/>
    <property type="match status" value="1"/>
</dbReference>
<dbReference type="Pfam" id="PF02464">
    <property type="entry name" value="CinA"/>
    <property type="match status" value="1"/>
</dbReference>
<dbReference type="SUPFAM" id="SSF142433">
    <property type="entry name" value="CinA-like"/>
    <property type="match status" value="1"/>
</dbReference>
<dbReference type="Pfam" id="PF18146">
    <property type="entry name" value="CinA_KH"/>
    <property type="match status" value="1"/>
</dbReference>
<protein>
    <recommendedName>
        <fullName evidence="1">CinA-like protein</fullName>
    </recommendedName>
</protein>
<dbReference type="InterPro" id="IPR041424">
    <property type="entry name" value="CinA_KH"/>
</dbReference>
<dbReference type="Pfam" id="PF00994">
    <property type="entry name" value="MoCF_biosynth"/>
    <property type="match status" value="1"/>
</dbReference>
<dbReference type="EMBL" id="BNAF01000001">
    <property type="protein sequence ID" value="GHE23073.1"/>
    <property type="molecule type" value="Genomic_DNA"/>
</dbReference>
<dbReference type="InterPro" id="IPR008135">
    <property type="entry name" value="Competence-induced_CinA"/>
</dbReference>
<dbReference type="PIRSF" id="PIRSF006728">
    <property type="entry name" value="CinA"/>
    <property type="match status" value="1"/>
</dbReference>
<organism evidence="3 4">
    <name type="scientific">Sphingobacterium griseoflavum</name>
    <dbReference type="NCBI Taxonomy" id="1474952"/>
    <lineage>
        <taxon>Bacteria</taxon>
        <taxon>Pseudomonadati</taxon>
        <taxon>Bacteroidota</taxon>
        <taxon>Sphingobacteriia</taxon>
        <taxon>Sphingobacteriales</taxon>
        <taxon>Sphingobacteriaceae</taxon>
        <taxon>Sphingobacterium</taxon>
    </lineage>
</organism>
<dbReference type="InterPro" id="IPR008136">
    <property type="entry name" value="CinA_C"/>
</dbReference>
<dbReference type="NCBIfam" id="TIGR00200">
    <property type="entry name" value="cinA_nterm"/>
    <property type="match status" value="1"/>
</dbReference>
<dbReference type="SUPFAM" id="SSF53218">
    <property type="entry name" value="Molybdenum cofactor biosynthesis proteins"/>
    <property type="match status" value="1"/>
</dbReference>
<evidence type="ECO:0000313" key="3">
    <source>
        <dbReference type="EMBL" id="GHE23073.1"/>
    </source>
</evidence>
<accession>A0ABQ3HPB0</accession>
<dbReference type="NCBIfam" id="TIGR00199">
    <property type="entry name" value="PncC_domain"/>
    <property type="match status" value="1"/>
</dbReference>
<evidence type="ECO:0000256" key="1">
    <source>
        <dbReference type="HAMAP-Rule" id="MF_00226"/>
    </source>
</evidence>
<reference evidence="4" key="1">
    <citation type="journal article" date="2019" name="Int. J. Syst. Evol. Microbiol.">
        <title>The Global Catalogue of Microorganisms (GCM) 10K type strain sequencing project: providing services to taxonomists for standard genome sequencing and annotation.</title>
        <authorList>
            <consortium name="The Broad Institute Genomics Platform"/>
            <consortium name="The Broad Institute Genome Sequencing Center for Infectious Disease"/>
            <person name="Wu L."/>
            <person name="Ma J."/>
        </authorList>
    </citation>
    <scope>NUCLEOTIDE SEQUENCE [LARGE SCALE GENOMIC DNA]</scope>
    <source>
        <strain evidence="4">CGMCC 1.12966</strain>
    </source>
</reference>
<name>A0ABQ3HPB0_9SPHI</name>
<dbReference type="InterPro" id="IPR036425">
    <property type="entry name" value="MoaB/Mog-like_dom_sf"/>
</dbReference>
<comment type="similarity">
    <text evidence="1">Belongs to the CinA family.</text>
</comment>
<gene>
    <name evidence="3" type="ORF">GCM10017764_00410</name>
</gene>
<dbReference type="Proteomes" id="UP000620550">
    <property type="component" value="Unassembled WGS sequence"/>
</dbReference>
<dbReference type="CDD" id="cd00885">
    <property type="entry name" value="cinA"/>
    <property type="match status" value="1"/>
</dbReference>
<dbReference type="InterPro" id="IPR050101">
    <property type="entry name" value="CinA"/>
</dbReference>
<dbReference type="HAMAP" id="MF_00226_B">
    <property type="entry name" value="CinA_B"/>
    <property type="match status" value="1"/>
</dbReference>
<dbReference type="Gene3D" id="3.40.980.10">
    <property type="entry name" value="MoaB/Mog-like domain"/>
    <property type="match status" value="1"/>
</dbReference>